<dbReference type="PRINTS" id="PR00364">
    <property type="entry name" value="DISEASERSIST"/>
</dbReference>
<feature type="region of interest" description="Disordered" evidence="5">
    <location>
        <begin position="1"/>
        <end position="28"/>
    </location>
</feature>
<feature type="compositionally biased region" description="Basic and acidic residues" evidence="5">
    <location>
        <begin position="14"/>
        <end position="28"/>
    </location>
</feature>
<dbReference type="Pfam" id="PF13087">
    <property type="entry name" value="AAA_12"/>
    <property type="match status" value="1"/>
</dbReference>
<dbReference type="InterPro" id="IPR035897">
    <property type="entry name" value="Toll_tir_struct_dom_sf"/>
</dbReference>
<evidence type="ECO:0000259" key="6">
    <source>
        <dbReference type="PROSITE" id="PS50104"/>
    </source>
</evidence>
<dbReference type="SUPFAM" id="SSF52540">
    <property type="entry name" value="P-loop containing nucleoside triphosphate hydrolases"/>
    <property type="match status" value="2"/>
</dbReference>
<keyword evidence="1" id="KW-0433">Leucine-rich repeat</keyword>
<dbReference type="EMBL" id="LRBV02000004">
    <property type="status" value="NOT_ANNOTATED_CDS"/>
    <property type="molecule type" value="Genomic_DNA"/>
</dbReference>
<dbReference type="SUPFAM" id="SSF46785">
    <property type="entry name" value="Winged helix' DNA-binding domain"/>
    <property type="match status" value="1"/>
</dbReference>
<evidence type="ECO:0000256" key="1">
    <source>
        <dbReference type="ARBA" id="ARBA00022614"/>
    </source>
</evidence>
<evidence type="ECO:0000256" key="2">
    <source>
        <dbReference type="ARBA" id="ARBA00022737"/>
    </source>
</evidence>
<dbReference type="EnsemblPlants" id="QL04p067222:mrna">
    <property type="protein sequence ID" value="QL04p067222:mrna"/>
    <property type="gene ID" value="QL04p067222"/>
</dbReference>
<dbReference type="PANTHER" id="PTHR11017:SF568">
    <property type="entry name" value="ADP-RIBOSYL CYCLASE_CYCLIC ADP-RIBOSE HYDROLASE"/>
    <property type="match status" value="1"/>
</dbReference>
<dbReference type="Gene3D" id="1.10.8.430">
    <property type="entry name" value="Helical domain of apoptotic protease-activating factors"/>
    <property type="match status" value="1"/>
</dbReference>
<dbReference type="Pfam" id="PF00931">
    <property type="entry name" value="NB-ARC"/>
    <property type="match status" value="1"/>
</dbReference>
<dbReference type="GO" id="GO:0006952">
    <property type="term" value="P:defense response"/>
    <property type="evidence" value="ECO:0007669"/>
    <property type="project" value="UniProtKB-KW"/>
</dbReference>
<dbReference type="Gramene" id="QL04p067222:mrna">
    <property type="protein sequence ID" value="QL04p067222:mrna"/>
    <property type="gene ID" value="QL04p067222"/>
</dbReference>
<evidence type="ECO:0000256" key="3">
    <source>
        <dbReference type="ARBA" id="ARBA00022821"/>
    </source>
</evidence>
<proteinExistence type="predicted"/>
<sequence length="1970" mass="226571">MVQDQKNTKIHKQIGIEKRNGPLGRGEDTREGFTSHLYKALCDKGCYTFIDDKLRRGEEISEELIQAIKNSSILVIVFSENYAKSKWCLDELAEIVDCREKDQEVQIRPVFYNVDPSEIRNQKGNFGMALANHEMKFKNNMDKVQRWRDALRKVANASGWHYKKGCSTYKSESHFIQNIVEEISIAILNWTPLYVAEYPVGINSRAEAIESLLDIGLDEFCMVGIHGLPGVGKTTIAKAVYNKISKQFDGSSFLMNVRENLGTYAGIITLLEQLLNDILVDENWRVGNKFRGISLIENRLRCKKVFLILDDVDDSTRIENLLGKCNWFAPGSRVILTLRDRCLLAALKEKLCTTYKVKEFEVEQLNEHEALQLFKGHAFSGNKLYDEDYSKLATKFIDFANGLPLALEIIARDLCGKAKDEWESALDIYNKIPNEDIQKILRVSYDGLHETEKNIFLDIACFFKGWNKDYVVKILDACGLCPGFGIPRLVNKCLITIDKFGRLSMHDLIQQMGKEVVRQEAPDILRKRSRLCCYKDSLKVLTTYKGSKHIRGIMLHSPQQVKVQLHTEAFRKMENLKFLIVENVHICKPLEFLPNNLILLKWPYYPFDWPLEYFPKQLVAIEMPHSRIRLPKLIKQLRIWYLSGCIKLQFLPSQLRLKSLIAFYLTGCSRLEKLPDFHQEMECLVGLYLSGSGIREVPSSIEHLTKLKKLIIYNCKNLRDLPDSICKLQRLWELSTSTTKLRPTCNSFDSSSEGYELDLLMMPDYFPALISLDLSEANIVTIPKSISRFPKLEYLSIANCKLLREIQGLPQWTRVNNCMLLDSQSASGLLNQVIEIIGILPNRVCGSARSTNYFPSESEGGDISMDRQFSNHSPSEIEGVEYENGKRTIIFWKTEMPKWFNHQSVENSIIFWVGRKFPKLAVGIAFGPLGFDGYVYISINSYKRRGYAYIRENRDNCNLRLYSPPQQSLQKHLNKSNPTDQNHVEVTYISLNPRMVGGASANRIKRWGVHVECICPPQESAIPNLPLLTAGYDNDDDVDYWRELPFYVSDDNEEYQSPLSLFIVVSVCFPLAFDDKLKSLVGPGFPSALDKKTEVKKEEIPGRGLVDLVFSWSLKDVLNEDLYKYQMRKIPQSFSSTKEYMASFCDPLAEETHADLLSGMSTLSQAPTREIFFVKKFVKWKTPKDLFYHVTLESVRKFKDRGGRYEPVARDLIAITDVRPKCIADLVSPTDPILMPEIVLPAFWKKNCSAAFADVRYRICSSDLNDSQKDAVLSCLVTRECHHQSTVKLIWGPPGTGKTKTVGFMLCSLLRMKCRTLTCAPTNTALLVVTQRLLKNVTGSLEYDTYGLGDVVLFGNSERMKIFVRPELLDVFLDNRVKILYECLVSSSGWKGSLLSMMCLLEDHKRQYELYLNERSMRDNKEGKIEGMSKNKGRNRIQGKEIDQSFEDKKGKKNIKKVIVQVLNENKNKKTLEIFPSEKEKKLENEEIQNKCDDPLSFEEFIQRRFDCILKRLNYCIFCENEQSRLGNLMKSSFVRKDFLQILRSLPQKFPVPDFRCGDEIKKFCLENSCLFFCTVSSSAKLHEVSEKAEFGRSFLQRLVLLGQKKELLNVRHRMHPSISLFPNRVFYENQILDGPNVKERRHEKRFLQGNMFGSYSFINVAHGKEEFDSSHSLKNMVEVAVASEIVASLFKESVFTKKKVKVGIISPYKAQVYAIGEKGGEEDVIIVSIVRCNMNGVVSFLKYRQRANVALTRARHCLWILGNEATLIKRCTIWKDLVIDARKQGCFYNADEDKSLAQAITVALVEHNQIHILLYMDSFLFKKARWKVSFSNDFLKSMSKVENAETCKEVLTLLENLANGWRQPLEVKKLFYHHGTSSQLLEQYKVNGLLNLVWTVDILKENSYYFQILKVWDILPLSEMPRLANCLDILFENYTVDKMNRCKHKSLNRNKSTMGRSDVTKWLINFPVD</sequence>
<dbReference type="Pfam" id="PF13086">
    <property type="entry name" value="AAA_11"/>
    <property type="match status" value="1"/>
</dbReference>
<dbReference type="InterPro" id="IPR032675">
    <property type="entry name" value="LRR_dom_sf"/>
</dbReference>
<keyword evidence="8" id="KW-1185">Reference proteome</keyword>
<keyword evidence="4" id="KW-0520">NAD</keyword>
<dbReference type="InterPro" id="IPR002182">
    <property type="entry name" value="NB-ARC"/>
</dbReference>
<dbReference type="Pfam" id="PF23286">
    <property type="entry name" value="LRR_13"/>
    <property type="match status" value="1"/>
</dbReference>
<dbReference type="InterPro" id="IPR041679">
    <property type="entry name" value="DNA2/NAM7-like_C"/>
</dbReference>
<reference evidence="7 8" key="1">
    <citation type="journal article" date="2016" name="G3 (Bethesda)">
        <title>First Draft Assembly and Annotation of the Genome of a California Endemic Oak Quercus lobata Nee (Fagaceae).</title>
        <authorList>
            <person name="Sork V.L."/>
            <person name="Fitz-Gibbon S.T."/>
            <person name="Puiu D."/>
            <person name="Crepeau M."/>
            <person name="Gugger P.F."/>
            <person name="Sherman R."/>
            <person name="Stevens K."/>
            <person name="Langley C.H."/>
            <person name="Pellegrini M."/>
            <person name="Salzberg S.L."/>
        </authorList>
    </citation>
    <scope>NUCLEOTIDE SEQUENCE [LARGE SCALE GENOMIC DNA]</scope>
    <source>
        <strain evidence="7 8">cv. SW786</strain>
    </source>
</reference>
<keyword evidence="2" id="KW-0677">Repeat</keyword>
<dbReference type="Gene3D" id="3.40.50.300">
    <property type="entry name" value="P-loop containing nucleotide triphosphate hydrolases"/>
    <property type="match status" value="3"/>
</dbReference>
<dbReference type="PANTHER" id="PTHR11017">
    <property type="entry name" value="LEUCINE-RICH REPEAT-CONTAINING PROTEIN"/>
    <property type="match status" value="1"/>
</dbReference>
<dbReference type="InterPro" id="IPR058192">
    <property type="entry name" value="WHD_ROQ1-like"/>
</dbReference>
<evidence type="ECO:0000313" key="7">
    <source>
        <dbReference type="EnsemblPlants" id="QL04p067222:mrna"/>
    </source>
</evidence>
<dbReference type="Proteomes" id="UP000594261">
    <property type="component" value="Chromosome 4"/>
</dbReference>
<dbReference type="InterPro" id="IPR027417">
    <property type="entry name" value="P-loop_NTPase"/>
</dbReference>
<dbReference type="Gene3D" id="3.80.10.10">
    <property type="entry name" value="Ribonuclease Inhibitor"/>
    <property type="match status" value="1"/>
</dbReference>
<accession>A0A7N2LIC2</accession>
<dbReference type="InterPro" id="IPR042197">
    <property type="entry name" value="Apaf_helical"/>
</dbReference>
<dbReference type="Pfam" id="PF01582">
    <property type="entry name" value="TIR"/>
    <property type="match status" value="1"/>
</dbReference>
<dbReference type="InParanoid" id="A0A7N2LIC2"/>
<dbReference type="GO" id="GO:0004386">
    <property type="term" value="F:helicase activity"/>
    <property type="evidence" value="ECO:0007669"/>
    <property type="project" value="InterPro"/>
</dbReference>
<dbReference type="InterPro" id="IPR058546">
    <property type="entry name" value="RPS4B/Roq1-like_LRR"/>
</dbReference>
<dbReference type="GO" id="GO:0043531">
    <property type="term" value="F:ADP binding"/>
    <property type="evidence" value="ECO:0007669"/>
    <property type="project" value="InterPro"/>
</dbReference>
<dbReference type="SUPFAM" id="SSF52058">
    <property type="entry name" value="L domain-like"/>
    <property type="match status" value="1"/>
</dbReference>
<dbReference type="PROSITE" id="PS50104">
    <property type="entry name" value="TIR"/>
    <property type="match status" value="1"/>
</dbReference>
<dbReference type="FunFam" id="3.40.50.10140:FF:000007">
    <property type="entry name" value="Disease resistance protein (TIR-NBS-LRR class)"/>
    <property type="match status" value="1"/>
</dbReference>
<dbReference type="InterPro" id="IPR036390">
    <property type="entry name" value="WH_DNA-bd_sf"/>
</dbReference>
<name>A0A7N2LIC2_QUELO</name>
<dbReference type="InterPro" id="IPR044974">
    <property type="entry name" value="Disease_R_plants"/>
</dbReference>
<dbReference type="Pfam" id="PF23282">
    <property type="entry name" value="WHD_ROQ1"/>
    <property type="match status" value="1"/>
</dbReference>
<reference evidence="7" key="2">
    <citation type="submission" date="2021-01" db="UniProtKB">
        <authorList>
            <consortium name="EnsemblPlants"/>
        </authorList>
    </citation>
    <scope>IDENTIFICATION</scope>
</reference>
<dbReference type="SUPFAM" id="SSF52200">
    <property type="entry name" value="Toll/Interleukin receptor TIR domain"/>
    <property type="match status" value="1"/>
</dbReference>
<keyword evidence="3" id="KW-0611">Plant defense</keyword>
<evidence type="ECO:0000256" key="5">
    <source>
        <dbReference type="SAM" id="MobiDB-lite"/>
    </source>
</evidence>
<dbReference type="InterPro" id="IPR041677">
    <property type="entry name" value="DNA2/NAM7_AAA_11"/>
</dbReference>
<dbReference type="SMART" id="SM00255">
    <property type="entry name" value="TIR"/>
    <property type="match status" value="1"/>
</dbReference>
<dbReference type="InterPro" id="IPR000157">
    <property type="entry name" value="TIR_dom"/>
</dbReference>
<evidence type="ECO:0000313" key="8">
    <source>
        <dbReference type="Proteomes" id="UP000594261"/>
    </source>
</evidence>
<feature type="domain" description="TIR" evidence="6">
    <location>
        <begin position="16"/>
        <end position="187"/>
    </location>
</feature>
<organism evidence="7 8">
    <name type="scientific">Quercus lobata</name>
    <name type="common">Valley oak</name>
    <dbReference type="NCBI Taxonomy" id="97700"/>
    <lineage>
        <taxon>Eukaryota</taxon>
        <taxon>Viridiplantae</taxon>
        <taxon>Streptophyta</taxon>
        <taxon>Embryophyta</taxon>
        <taxon>Tracheophyta</taxon>
        <taxon>Spermatophyta</taxon>
        <taxon>Magnoliopsida</taxon>
        <taxon>eudicotyledons</taxon>
        <taxon>Gunneridae</taxon>
        <taxon>Pentapetalae</taxon>
        <taxon>rosids</taxon>
        <taxon>fabids</taxon>
        <taxon>Fagales</taxon>
        <taxon>Fagaceae</taxon>
        <taxon>Quercus</taxon>
    </lineage>
</organism>
<dbReference type="Gene3D" id="3.40.50.10140">
    <property type="entry name" value="Toll/interleukin-1 receptor homology (TIR) domain"/>
    <property type="match status" value="1"/>
</dbReference>
<dbReference type="GO" id="GO:0007165">
    <property type="term" value="P:signal transduction"/>
    <property type="evidence" value="ECO:0007669"/>
    <property type="project" value="InterPro"/>
</dbReference>
<evidence type="ECO:0000256" key="4">
    <source>
        <dbReference type="ARBA" id="ARBA00023027"/>
    </source>
</evidence>
<dbReference type="InterPro" id="IPR047187">
    <property type="entry name" value="SF1_C_Upf1"/>
</dbReference>
<protein>
    <recommendedName>
        <fullName evidence="6">TIR domain-containing protein</fullName>
    </recommendedName>
</protein>
<dbReference type="CDD" id="cd18808">
    <property type="entry name" value="SF1_C_Upf1"/>
    <property type="match status" value="1"/>
</dbReference>